<name>A0A3A6PNM6_9EURY</name>
<evidence type="ECO:0000256" key="2">
    <source>
        <dbReference type="ARBA" id="ARBA00022475"/>
    </source>
</evidence>
<evidence type="ECO:0000256" key="4">
    <source>
        <dbReference type="ARBA" id="ARBA00022989"/>
    </source>
</evidence>
<keyword evidence="2" id="KW-1003">Cell membrane</keyword>
<dbReference type="PANTHER" id="PTHR30250:SF28">
    <property type="entry name" value="POLYSACCHARIDE BIOSYNTHESIS PROTEIN"/>
    <property type="match status" value="1"/>
</dbReference>
<reference evidence="7 8" key="1">
    <citation type="submission" date="2018-06" db="EMBL/GenBank/DDBJ databases">
        <title>Halonotius sp. F13-13 a new haloarchaeeon isolated from a solar saltern from Isla Cristina, Huelva, Spain.</title>
        <authorList>
            <person name="Duran-Viseras A."/>
            <person name="Sanchez-Porro C."/>
            <person name="Ventosa A."/>
        </authorList>
    </citation>
    <scope>NUCLEOTIDE SEQUENCE [LARGE SCALE GENOMIC DNA]</scope>
    <source>
        <strain evidence="7 8">F13-13</strain>
    </source>
</reference>
<feature type="transmembrane region" description="Helical" evidence="6">
    <location>
        <begin position="443"/>
        <end position="464"/>
    </location>
</feature>
<feature type="transmembrane region" description="Helical" evidence="6">
    <location>
        <begin position="15"/>
        <end position="36"/>
    </location>
</feature>
<feature type="transmembrane region" description="Helical" evidence="6">
    <location>
        <begin position="112"/>
        <end position="135"/>
    </location>
</feature>
<comment type="caution">
    <text evidence="7">The sequence shown here is derived from an EMBL/GenBank/DDBJ whole genome shotgun (WGS) entry which is preliminary data.</text>
</comment>
<feature type="transmembrane region" description="Helical" evidence="6">
    <location>
        <begin position="86"/>
        <end position="105"/>
    </location>
</feature>
<keyword evidence="3 6" id="KW-0812">Transmembrane</keyword>
<evidence type="ECO:0000256" key="1">
    <source>
        <dbReference type="ARBA" id="ARBA00004651"/>
    </source>
</evidence>
<feature type="transmembrane region" description="Helical" evidence="6">
    <location>
        <begin position="324"/>
        <end position="341"/>
    </location>
</feature>
<feature type="transmembrane region" description="Helical" evidence="6">
    <location>
        <begin position="357"/>
        <end position="374"/>
    </location>
</feature>
<dbReference type="GO" id="GO:0005886">
    <property type="term" value="C:plasma membrane"/>
    <property type="evidence" value="ECO:0007669"/>
    <property type="project" value="UniProtKB-SubCell"/>
</dbReference>
<keyword evidence="8" id="KW-1185">Reference proteome</keyword>
<dbReference type="InterPro" id="IPR002797">
    <property type="entry name" value="Polysacc_synth"/>
</dbReference>
<dbReference type="Proteomes" id="UP000276588">
    <property type="component" value="Unassembled WGS sequence"/>
</dbReference>
<evidence type="ECO:0000256" key="3">
    <source>
        <dbReference type="ARBA" id="ARBA00022692"/>
    </source>
</evidence>
<keyword evidence="4 6" id="KW-1133">Transmembrane helix</keyword>
<feature type="transmembrane region" description="Helical" evidence="6">
    <location>
        <begin position="380"/>
        <end position="400"/>
    </location>
</feature>
<feature type="transmembrane region" description="Helical" evidence="6">
    <location>
        <begin position="48"/>
        <end position="66"/>
    </location>
</feature>
<comment type="subcellular location">
    <subcellularLocation>
        <location evidence="1">Cell membrane</location>
        <topology evidence="1">Multi-pass membrane protein</topology>
    </subcellularLocation>
</comment>
<dbReference type="OrthoDB" id="112053at2157"/>
<evidence type="ECO:0000256" key="5">
    <source>
        <dbReference type="ARBA" id="ARBA00023136"/>
    </source>
</evidence>
<dbReference type="PANTHER" id="PTHR30250">
    <property type="entry name" value="PST FAMILY PREDICTED COLANIC ACID TRANSPORTER"/>
    <property type="match status" value="1"/>
</dbReference>
<dbReference type="Pfam" id="PF01943">
    <property type="entry name" value="Polysacc_synt"/>
    <property type="match status" value="1"/>
</dbReference>
<keyword evidence="5 6" id="KW-0472">Membrane</keyword>
<feature type="transmembrane region" description="Helical" evidence="6">
    <location>
        <begin position="292"/>
        <end position="312"/>
    </location>
</feature>
<feature type="transmembrane region" description="Helical" evidence="6">
    <location>
        <begin position="164"/>
        <end position="195"/>
    </location>
</feature>
<evidence type="ECO:0000256" key="6">
    <source>
        <dbReference type="SAM" id="Phobius"/>
    </source>
</evidence>
<evidence type="ECO:0000313" key="8">
    <source>
        <dbReference type="Proteomes" id="UP000276588"/>
    </source>
</evidence>
<dbReference type="AlphaFoldDB" id="A0A3A6PNM6"/>
<organism evidence="7 8">
    <name type="scientific">Halonotius aquaticus</name>
    <dbReference type="NCBI Taxonomy" id="2216978"/>
    <lineage>
        <taxon>Archaea</taxon>
        <taxon>Methanobacteriati</taxon>
        <taxon>Methanobacteriota</taxon>
        <taxon>Stenosarchaea group</taxon>
        <taxon>Halobacteria</taxon>
        <taxon>Halobacteriales</taxon>
        <taxon>Haloferacaceae</taxon>
        <taxon>Halonotius</taxon>
    </lineage>
</organism>
<gene>
    <name evidence="7" type="ORF">DM826_10260</name>
</gene>
<proteinExistence type="predicted"/>
<dbReference type="InterPro" id="IPR050833">
    <property type="entry name" value="Poly_Biosynth_Transport"/>
</dbReference>
<protein>
    <submittedName>
        <fullName evidence="7">Polysaccharide biosynthesis protein</fullName>
    </submittedName>
</protein>
<accession>A0A3A6PNM6</accession>
<evidence type="ECO:0000313" key="7">
    <source>
        <dbReference type="EMBL" id="RJX42032.1"/>
    </source>
</evidence>
<dbReference type="EMBL" id="QKNY01000018">
    <property type="protein sequence ID" value="RJX42032.1"/>
    <property type="molecule type" value="Genomic_DNA"/>
</dbReference>
<dbReference type="RefSeq" id="WP_120103343.1">
    <property type="nucleotide sequence ID" value="NZ_QKNY01000018.1"/>
</dbReference>
<sequence>MVGRDTTNISIGREAFLNVGAKFIQAVLGFAGVIVLTRSLGSDGLGRYRTVLAAGFFILSLSESIADVIRKRIAEVDTNPEKYLTFGLLIHGGVTAVTVVGLFVAHSIAVPYFGSIPLTAGVAIVVASLGFFTIMNSYQAGIGYPARGTWFDSLRSALTLGAQVAVLVAGFQAFGVIIGFGIATVVTGVFVWLSVRPSVKIPTRQTVDRTFEYARYSVPSSFLGRFYQSADPLLIRSFAGASAVGYYTLASQLAQPGALFASTISSVLSVKSSGVDSVGGDVRRDLINSATYSGLISVPVLFGAFAISDAIMQSGLFGSTFGNAPGAVLVGIALMQVLTAYQKPFSSAIGGVDRPDIIFRVSLLVTGIYVPAAVGLGQFYGLLGVVAGTVIAETVRLVVYQYMAVKLFDGAVFPKPVGHQLFAAGVMFGVVEGLSRVTNPDRLTVLGLLIGIGVGVYFSSLLLVSQHFRATISRTLDEFQ</sequence>